<organism evidence="2 3">
    <name type="scientific">Acrasis kona</name>
    <dbReference type="NCBI Taxonomy" id="1008807"/>
    <lineage>
        <taxon>Eukaryota</taxon>
        <taxon>Discoba</taxon>
        <taxon>Heterolobosea</taxon>
        <taxon>Tetramitia</taxon>
        <taxon>Eutetramitia</taxon>
        <taxon>Acrasidae</taxon>
        <taxon>Acrasis</taxon>
    </lineage>
</organism>
<evidence type="ECO:0000313" key="2">
    <source>
        <dbReference type="EMBL" id="KAL0478386.1"/>
    </source>
</evidence>
<accession>A0AAW2YNL6</accession>
<dbReference type="Pfam" id="PF00106">
    <property type="entry name" value="adh_short"/>
    <property type="match status" value="1"/>
</dbReference>
<comment type="caution">
    <text evidence="2">The sequence shown here is derived from an EMBL/GenBank/DDBJ whole genome shotgun (WGS) entry which is preliminary data.</text>
</comment>
<proteinExistence type="predicted"/>
<sequence>MFDKTTTAEQVLDAYSNLSRHKTVLITGCNCGIGYETAKQFYRGGACVIMLCRSEDKMLAAKDNIISEVSNENNSCGTIECMKLDVSSNKSVKNLVEQWSTRSDTSIDTLILNAGVSCIPLSYTEDGQESTFATNHLGHFALALLLLPFMKTKATHGVESRIITISSSAHKTGEIAFDDFNWKSRWYGIGNRAYNDSKLANILFTRELHRRLKRCGKSEDIVAVSLDPGFIYTEIGRHSLMIKLYSFFAYNKYVPITIGAATTMYCALCPEIKGGLYFKDCAEETPYEKVLNDKVECELFDVSELITGVKFPFSEQ</sequence>
<dbReference type="InterPro" id="IPR036291">
    <property type="entry name" value="NAD(P)-bd_dom_sf"/>
</dbReference>
<dbReference type="Proteomes" id="UP001431209">
    <property type="component" value="Unassembled WGS sequence"/>
</dbReference>
<dbReference type="EMBL" id="JAOPGA020000371">
    <property type="protein sequence ID" value="KAL0478386.1"/>
    <property type="molecule type" value="Genomic_DNA"/>
</dbReference>
<gene>
    <name evidence="2" type="ORF">AKO1_000275</name>
</gene>
<dbReference type="InterPro" id="IPR002347">
    <property type="entry name" value="SDR_fam"/>
</dbReference>
<name>A0AAW2YNL6_9EUKA</name>
<keyword evidence="1" id="KW-0560">Oxidoreductase</keyword>
<evidence type="ECO:0000256" key="1">
    <source>
        <dbReference type="ARBA" id="ARBA00023002"/>
    </source>
</evidence>
<protein>
    <submittedName>
        <fullName evidence="2">Retinol dehydrogenase</fullName>
    </submittedName>
</protein>
<dbReference type="GO" id="GO:0016491">
    <property type="term" value="F:oxidoreductase activity"/>
    <property type="evidence" value="ECO:0007669"/>
    <property type="project" value="UniProtKB-KW"/>
</dbReference>
<dbReference type="PANTHER" id="PTHR43157:SF31">
    <property type="entry name" value="PHOSPHATIDYLINOSITOL-GLYCAN BIOSYNTHESIS CLASS F PROTEIN"/>
    <property type="match status" value="1"/>
</dbReference>
<dbReference type="Gene3D" id="3.40.50.720">
    <property type="entry name" value="NAD(P)-binding Rossmann-like Domain"/>
    <property type="match status" value="1"/>
</dbReference>
<reference evidence="2 3" key="1">
    <citation type="submission" date="2024-03" db="EMBL/GenBank/DDBJ databases">
        <title>The Acrasis kona genome and developmental transcriptomes reveal deep origins of eukaryotic multicellular pathways.</title>
        <authorList>
            <person name="Sheikh S."/>
            <person name="Fu C.-J."/>
            <person name="Brown M.W."/>
            <person name="Baldauf S.L."/>
        </authorList>
    </citation>
    <scope>NUCLEOTIDE SEQUENCE [LARGE SCALE GENOMIC DNA]</scope>
    <source>
        <strain evidence="2 3">ATCC MYA-3509</strain>
    </source>
</reference>
<dbReference type="SUPFAM" id="SSF51735">
    <property type="entry name" value="NAD(P)-binding Rossmann-fold domains"/>
    <property type="match status" value="1"/>
</dbReference>
<dbReference type="PRINTS" id="PR00081">
    <property type="entry name" value="GDHRDH"/>
</dbReference>
<keyword evidence="3" id="KW-1185">Reference proteome</keyword>
<dbReference type="PANTHER" id="PTHR43157">
    <property type="entry name" value="PHOSPHATIDYLINOSITOL-GLYCAN BIOSYNTHESIS CLASS F PROTEIN-RELATED"/>
    <property type="match status" value="1"/>
</dbReference>
<dbReference type="AlphaFoldDB" id="A0AAW2YNL6"/>
<evidence type="ECO:0000313" key="3">
    <source>
        <dbReference type="Proteomes" id="UP001431209"/>
    </source>
</evidence>